<sequence length="707" mass="79319">MRLILIFSSLFLVQCTSPSIKNFPAVRTTAGSNLVLDKSGYLYDPLDTSCDGYPRVQVETMPGTCLGLVLPRERALDRATDKGFIKPRTIVQIPGTPNFLVVDMGGWSPKNGRLFLLKKSAKGPYEIQLLKAQLETPHGLALGPDKYFYIGERTQISKFQLNANLQPADWQLVIGNLVRKEGYMHPLSQFVFDPRNGDLYINSGSPSDHCVVQGTGAYKTCPEDSAQGNGAIYRIPAQLLKKVPPGGIKYFEVSALGLRNSMAMAVSDAGVLVQGENSRDFPELDEPYEEMNVIHLDQHRGFHYGWPYCYDFHATSPEWLFPENKDLPLHKQFTKPVDCNLKNPSTVGEYQAPWLLMPPHVAPLHMAYYKGSLFKDLFGGRLIVSWHGYQPAGQRLVAYSVDEKGLPLEQKSATSSTYNFNVAGACPVKKPFQPHGGMDRHGEYLEIISKWNEVKGVRPKGAPVGFTEAEDGSIWIVEDRESRTILRLARSQKANYKESCDSRADAVDPQVQLLAWRSIVRSQPALEQGYKEVVSEVIQKNCMGCHGNVQSNDIVQDRFSTLDFLVKNEWVVPKNLEHSKLYGSIARIEGYTPMPPADKPQFFGTAEGVRLNKIVEKWLNLLPANIESIHSRFTLKEKRNVRQVPGTQGKVCGQLLSGDIISIDPRANATVTKDGYTWYRVYLVPSHSRLFKDECRWPEDGVFYIAK</sequence>
<dbReference type="SUPFAM" id="SSF50952">
    <property type="entry name" value="Soluble quinoprotein glucose dehydrogenase"/>
    <property type="match status" value="1"/>
</dbReference>
<dbReference type="Proteomes" id="UP000830116">
    <property type="component" value="Chromosome"/>
</dbReference>
<organism evidence="2 3">
    <name type="scientific">Bdellovibrio reynosensis</name>
    <dbReference type="NCBI Taxonomy" id="2835041"/>
    <lineage>
        <taxon>Bacteria</taxon>
        <taxon>Pseudomonadati</taxon>
        <taxon>Bdellovibrionota</taxon>
        <taxon>Bdellovibrionia</taxon>
        <taxon>Bdellovibrionales</taxon>
        <taxon>Pseudobdellovibrionaceae</taxon>
        <taxon>Bdellovibrio</taxon>
    </lineage>
</organism>
<evidence type="ECO:0000259" key="1">
    <source>
        <dbReference type="Pfam" id="PF22807"/>
    </source>
</evidence>
<gene>
    <name evidence="2" type="ORF">MNR06_16340</name>
</gene>
<protein>
    <submittedName>
        <fullName evidence="2">L-sorbosone dehydrogenase</fullName>
    </submittedName>
</protein>
<dbReference type="RefSeq" id="WP_243537656.1">
    <property type="nucleotide sequence ID" value="NZ_CP093442.1"/>
</dbReference>
<evidence type="ECO:0000313" key="2">
    <source>
        <dbReference type="EMBL" id="UOF01265.1"/>
    </source>
</evidence>
<dbReference type="Pfam" id="PF22807">
    <property type="entry name" value="TrAA12"/>
    <property type="match status" value="1"/>
</dbReference>
<feature type="domain" description="Pyrroloquinoline quinone-dependent pyranose dehydrogenase beta-propeller" evidence="1">
    <location>
        <begin position="128"/>
        <end position="419"/>
    </location>
</feature>
<dbReference type="InterPro" id="IPR011042">
    <property type="entry name" value="6-blade_b-propeller_TolB-like"/>
</dbReference>
<dbReference type="PANTHER" id="PTHR19328">
    <property type="entry name" value="HEDGEHOG-INTERACTING PROTEIN"/>
    <property type="match status" value="1"/>
</dbReference>
<reference evidence="2" key="1">
    <citation type="submission" date="2022-03" db="EMBL/GenBank/DDBJ databases">
        <title>Genome Identification and Characterization of new species Bdellovibrio reynosense LBG001 sp. nov. from a Mexico soil sample.</title>
        <authorList>
            <person name="Camilli A."/>
            <person name="Ajao Y."/>
            <person name="Guo X."/>
        </authorList>
    </citation>
    <scope>NUCLEOTIDE SEQUENCE</scope>
    <source>
        <strain evidence="2">LBG001</strain>
    </source>
</reference>
<name>A0ABY4C8L3_9BACT</name>
<dbReference type="InterPro" id="IPR011041">
    <property type="entry name" value="Quinoprot_gluc/sorb_DH_b-prop"/>
</dbReference>
<evidence type="ECO:0000313" key="3">
    <source>
        <dbReference type="Proteomes" id="UP000830116"/>
    </source>
</evidence>
<dbReference type="InterPro" id="IPR054539">
    <property type="entry name" value="Beta-prop_PDH"/>
</dbReference>
<keyword evidence="3" id="KW-1185">Reference proteome</keyword>
<accession>A0ABY4C8L3</accession>
<dbReference type="Gene3D" id="2.120.10.30">
    <property type="entry name" value="TolB, C-terminal domain"/>
    <property type="match status" value="1"/>
</dbReference>
<dbReference type="EMBL" id="CP093442">
    <property type="protein sequence ID" value="UOF01265.1"/>
    <property type="molecule type" value="Genomic_DNA"/>
</dbReference>
<proteinExistence type="predicted"/>
<dbReference type="PANTHER" id="PTHR19328:SF53">
    <property type="entry name" value="MEMBRANE PROTEIN"/>
    <property type="match status" value="1"/>
</dbReference>